<proteinExistence type="predicted"/>
<protein>
    <submittedName>
        <fullName evidence="1">Uncharacterized protein</fullName>
    </submittedName>
</protein>
<dbReference type="HOGENOM" id="CLU_2919416_0_0_6"/>
<accession>E6WU55</accession>
<sequence>MPLATPYRPWNETNIATPMVAATAPSIPHLFWRHAGASAAIPTNGATNDAMKKVSGDMGEA</sequence>
<gene>
    <name evidence="1" type="ordered locus">Psesu_1938</name>
</gene>
<dbReference type="EMBL" id="CP002446">
    <property type="protein sequence ID" value="ADV27775.1"/>
    <property type="molecule type" value="Genomic_DNA"/>
</dbReference>
<evidence type="ECO:0000313" key="1">
    <source>
        <dbReference type="EMBL" id="ADV27775.1"/>
    </source>
</evidence>
<name>E6WU55_PSEUU</name>
<evidence type="ECO:0000313" key="2">
    <source>
        <dbReference type="Proteomes" id="UP000008632"/>
    </source>
</evidence>
<dbReference type="KEGG" id="psu:Psesu_1938"/>
<dbReference type="AlphaFoldDB" id="E6WU55"/>
<organism evidence="1 2">
    <name type="scientific">Pseudoxanthomonas suwonensis (strain 11-1)</name>
    <dbReference type="NCBI Taxonomy" id="743721"/>
    <lineage>
        <taxon>Bacteria</taxon>
        <taxon>Pseudomonadati</taxon>
        <taxon>Pseudomonadota</taxon>
        <taxon>Gammaproteobacteria</taxon>
        <taxon>Lysobacterales</taxon>
        <taxon>Lysobacteraceae</taxon>
        <taxon>Pseudoxanthomonas</taxon>
    </lineage>
</organism>
<dbReference type="Proteomes" id="UP000008632">
    <property type="component" value="Chromosome"/>
</dbReference>
<keyword evidence="2" id="KW-1185">Reference proteome</keyword>
<reference evidence="1 2" key="1">
    <citation type="submission" date="2011-01" db="EMBL/GenBank/DDBJ databases">
        <title>Complete sequence of Pseudoxanthomonas suwonensis 11-1.</title>
        <authorList>
            <consortium name="US DOE Joint Genome Institute"/>
            <person name="Lucas S."/>
            <person name="Copeland A."/>
            <person name="Lapidus A."/>
            <person name="Cheng J.-F."/>
            <person name="Goodwin L."/>
            <person name="Pitluck S."/>
            <person name="Teshima H."/>
            <person name="Detter J.C."/>
            <person name="Han C."/>
            <person name="Tapia R."/>
            <person name="Land M."/>
            <person name="Hauser L."/>
            <person name="Kyrpides N."/>
            <person name="Ivanova N."/>
            <person name="Ovchinnikova G."/>
            <person name="Siebers A.K."/>
            <person name="Allgaier M."/>
            <person name="Thelen M.P."/>
            <person name="Hugenholtz P."/>
            <person name="Gladden J."/>
            <person name="Woyke T."/>
        </authorList>
    </citation>
    <scope>NUCLEOTIDE SEQUENCE [LARGE SCALE GENOMIC DNA]</scope>
    <source>
        <strain evidence="2">11-1</strain>
    </source>
</reference>